<dbReference type="STRING" id="1797533.A2731_03575"/>
<protein>
    <recommendedName>
        <fullName evidence="4">Polysaccharide chain length determinant N-terminal domain-containing protein</fullName>
    </recommendedName>
</protein>
<evidence type="ECO:0000313" key="3">
    <source>
        <dbReference type="Proteomes" id="UP000176241"/>
    </source>
</evidence>
<dbReference type="Proteomes" id="UP000176241">
    <property type="component" value="Unassembled WGS sequence"/>
</dbReference>
<accession>A0A1G1XSR9</accession>
<gene>
    <name evidence="2" type="ORF">A2731_03575</name>
</gene>
<evidence type="ECO:0000313" key="2">
    <source>
        <dbReference type="EMBL" id="OGY43135.1"/>
    </source>
</evidence>
<proteinExistence type="predicted"/>
<keyword evidence="1" id="KW-0812">Transmembrane</keyword>
<keyword evidence="1" id="KW-1133">Transmembrane helix</keyword>
<comment type="caution">
    <text evidence="2">The sequence shown here is derived from an EMBL/GenBank/DDBJ whole genome shotgun (WGS) entry which is preliminary data.</text>
</comment>
<reference evidence="2 3" key="1">
    <citation type="journal article" date="2016" name="Nat. Commun.">
        <title>Thousands of microbial genomes shed light on interconnected biogeochemical processes in an aquifer system.</title>
        <authorList>
            <person name="Anantharaman K."/>
            <person name="Brown C.T."/>
            <person name="Hug L.A."/>
            <person name="Sharon I."/>
            <person name="Castelle C.J."/>
            <person name="Probst A.J."/>
            <person name="Thomas B.C."/>
            <person name="Singh A."/>
            <person name="Wilkins M.J."/>
            <person name="Karaoz U."/>
            <person name="Brodie E.L."/>
            <person name="Williams K.H."/>
            <person name="Hubbard S.S."/>
            <person name="Banfield J.F."/>
        </authorList>
    </citation>
    <scope>NUCLEOTIDE SEQUENCE [LARGE SCALE GENOMIC DNA]</scope>
</reference>
<keyword evidence="1" id="KW-0472">Membrane</keyword>
<evidence type="ECO:0000256" key="1">
    <source>
        <dbReference type="SAM" id="Phobius"/>
    </source>
</evidence>
<dbReference type="AlphaFoldDB" id="A0A1G1XSR9"/>
<organism evidence="2 3">
    <name type="scientific">Candidatus Buchananbacteria bacterium RIFCSPHIGHO2_01_FULL_39_8</name>
    <dbReference type="NCBI Taxonomy" id="1797533"/>
    <lineage>
        <taxon>Bacteria</taxon>
        <taxon>Candidatus Buchananiibacteriota</taxon>
    </lineage>
</organism>
<sequence length="122" mass="14016">MKLKLTKIKFFRIIFSLRNTYILIIIAILLALSWVVYFLYKNIYQTITQSEEIILLKQEVAPDTINMAKVNAVLESINKKTTSTESIEWEKIKNPFRFGTQEVEIDSVPVNNSATSTPTATE</sequence>
<name>A0A1G1XSR9_9BACT</name>
<dbReference type="EMBL" id="MHIC01000053">
    <property type="protein sequence ID" value="OGY43135.1"/>
    <property type="molecule type" value="Genomic_DNA"/>
</dbReference>
<evidence type="ECO:0008006" key="4">
    <source>
        <dbReference type="Google" id="ProtNLM"/>
    </source>
</evidence>
<feature type="transmembrane region" description="Helical" evidence="1">
    <location>
        <begin position="21"/>
        <end position="40"/>
    </location>
</feature>